<protein>
    <submittedName>
        <fullName evidence="2">Uncharacterized protein</fullName>
    </submittedName>
</protein>
<sequence length="90" mass="9396">MVDILALALSHGLLALAVWRLLSRDDLDVESLVGTGPSDEAQARGANEADGSGKPAPRRAMRTRSAASRRMIVPGRPDGEAPPHGKGDDA</sequence>
<evidence type="ECO:0000256" key="1">
    <source>
        <dbReference type="SAM" id="MobiDB-lite"/>
    </source>
</evidence>
<dbReference type="RefSeq" id="WP_197164858.1">
    <property type="nucleotide sequence ID" value="NZ_JADZGI010000001.1"/>
</dbReference>
<evidence type="ECO:0000313" key="3">
    <source>
        <dbReference type="Proteomes" id="UP000617634"/>
    </source>
</evidence>
<evidence type="ECO:0000313" key="2">
    <source>
        <dbReference type="EMBL" id="MBH0111565.1"/>
    </source>
</evidence>
<dbReference type="AlphaFoldDB" id="A0A931MJI5"/>
<reference evidence="2" key="1">
    <citation type="submission" date="2020-11" db="EMBL/GenBank/DDBJ databases">
        <title>Novosphingobium aureum sp. nov., a marine bacterium isolated from sediment of a salt flat.</title>
        <authorList>
            <person name="Yoo Y."/>
            <person name="Kim J.-J."/>
        </authorList>
    </citation>
    <scope>NUCLEOTIDE SEQUENCE</scope>
    <source>
        <strain evidence="2">YJ-S2-02</strain>
    </source>
</reference>
<feature type="compositionally biased region" description="Basic and acidic residues" evidence="1">
    <location>
        <begin position="77"/>
        <end position="90"/>
    </location>
</feature>
<name>A0A931MJI5_9SPHN</name>
<comment type="caution">
    <text evidence="2">The sequence shown here is derived from an EMBL/GenBank/DDBJ whole genome shotgun (WGS) entry which is preliminary data.</text>
</comment>
<keyword evidence="3" id="KW-1185">Reference proteome</keyword>
<dbReference type="Proteomes" id="UP000617634">
    <property type="component" value="Unassembled WGS sequence"/>
</dbReference>
<proteinExistence type="predicted"/>
<dbReference type="EMBL" id="JADZGI010000001">
    <property type="protein sequence ID" value="MBH0111565.1"/>
    <property type="molecule type" value="Genomic_DNA"/>
</dbReference>
<feature type="region of interest" description="Disordered" evidence="1">
    <location>
        <begin position="30"/>
        <end position="90"/>
    </location>
</feature>
<gene>
    <name evidence="2" type="ORF">I5E68_01190</name>
</gene>
<accession>A0A931MJI5</accession>
<organism evidence="2 3">
    <name type="scientific">Novosphingobium aureum</name>
    <dbReference type="NCBI Taxonomy" id="2792964"/>
    <lineage>
        <taxon>Bacteria</taxon>
        <taxon>Pseudomonadati</taxon>
        <taxon>Pseudomonadota</taxon>
        <taxon>Alphaproteobacteria</taxon>
        <taxon>Sphingomonadales</taxon>
        <taxon>Sphingomonadaceae</taxon>
        <taxon>Novosphingobium</taxon>
    </lineage>
</organism>